<evidence type="ECO:0000313" key="11">
    <source>
        <dbReference type="Proteomes" id="UP001630127"/>
    </source>
</evidence>
<comment type="subcellular location">
    <subcellularLocation>
        <location evidence="1">Cytoplasm</location>
    </subcellularLocation>
</comment>
<dbReference type="AlphaFoldDB" id="A0ABD2YEP3"/>
<evidence type="ECO:0000256" key="4">
    <source>
        <dbReference type="ARBA" id="ARBA00022614"/>
    </source>
</evidence>
<dbReference type="InterPro" id="IPR058922">
    <property type="entry name" value="WHD_DRP"/>
</dbReference>
<proteinExistence type="inferred from homology"/>
<keyword evidence="6" id="KW-0547">Nucleotide-binding</keyword>
<gene>
    <name evidence="10" type="ORF">ACH5RR_034390</name>
</gene>
<evidence type="ECO:0000256" key="2">
    <source>
        <dbReference type="ARBA" id="ARBA00008894"/>
    </source>
</evidence>
<evidence type="ECO:0000256" key="6">
    <source>
        <dbReference type="ARBA" id="ARBA00022741"/>
    </source>
</evidence>
<dbReference type="InterPro" id="IPR036388">
    <property type="entry name" value="WH-like_DNA-bd_sf"/>
</dbReference>
<keyword evidence="3" id="KW-0963">Cytoplasm</keyword>
<evidence type="ECO:0000256" key="8">
    <source>
        <dbReference type="ARBA" id="ARBA00022840"/>
    </source>
</evidence>
<evidence type="ECO:0000313" key="10">
    <source>
        <dbReference type="EMBL" id="KAL3504549.1"/>
    </source>
</evidence>
<dbReference type="InterPro" id="IPR044974">
    <property type="entry name" value="Disease_R_plants"/>
</dbReference>
<evidence type="ECO:0000256" key="5">
    <source>
        <dbReference type="ARBA" id="ARBA00022737"/>
    </source>
</evidence>
<keyword evidence="5" id="KW-0677">Repeat</keyword>
<accession>A0ABD2YEP3</accession>
<comment type="caution">
    <text evidence="10">The sequence shown here is derived from an EMBL/GenBank/DDBJ whole genome shotgun (WGS) entry which is preliminary data.</text>
</comment>
<name>A0ABD2YEP3_9GENT</name>
<feature type="domain" description="Disease resistance protein winged helix" evidence="9">
    <location>
        <begin position="49"/>
        <end position="120"/>
    </location>
</feature>
<dbReference type="GO" id="GO:0005737">
    <property type="term" value="C:cytoplasm"/>
    <property type="evidence" value="ECO:0007669"/>
    <property type="project" value="UniProtKB-SubCell"/>
</dbReference>
<protein>
    <recommendedName>
        <fullName evidence="9">Disease resistance protein winged helix domain-containing protein</fullName>
    </recommendedName>
</protein>
<keyword evidence="7" id="KW-0611">Plant defense</keyword>
<dbReference type="Pfam" id="PF23559">
    <property type="entry name" value="WHD_DRP"/>
    <property type="match status" value="1"/>
</dbReference>
<dbReference type="Proteomes" id="UP001630127">
    <property type="component" value="Unassembled WGS sequence"/>
</dbReference>
<dbReference type="GO" id="GO:0006952">
    <property type="term" value="P:defense response"/>
    <property type="evidence" value="ECO:0007669"/>
    <property type="project" value="UniProtKB-KW"/>
</dbReference>
<dbReference type="GO" id="GO:0005524">
    <property type="term" value="F:ATP binding"/>
    <property type="evidence" value="ECO:0007669"/>
    <property type="project" value="UniProtKB-KW"/>
</dbReference>
<keyword evidence="4" id="KW-0433">Leucine-rich repeat</keyword>
<reference evidence="10 11" key="1">
    <citation type="submission" date="2024-11" db="EMBL/GenBank/DDBJ databases">
        <title>A near-complete genome assembly of Cinchona calisaya.</title>
        <authorList>
            <person name="Lian D.C."/>
            <person name="Zhao X.W."/>
            <person name="Wei L."/>
        </authorList>
    </citation>
    <scope>NUCLEOTIDE SEQUENCE [LARGE SCALE GENOMIC DNA]</scope>
    <source>
        <tissue evidence="10">Nenye</tissue>
    </source>
</reference>
<dbReference type="FunFam" id="1.10.10.10:FF:000322">
    <property type="entry name" value="Probable disease resistance protein At1g63360"/>
    <property type="match status" value="1"/>
</dbReference>
<dbReference type="PANTHER" id="PTHR23155:SF1152">
    <property type="entry name" value="AAA+ ATPASE DOMAIN-CONTAINING PROTEIN"/>
    <property type="match status" value="1"/>
</dbReference>
<dbReference type="Gene3D" id="1.10.10.10">
    <property type="entry name" value="Winged helix-like DNA-binding domain superfamily/Winged helix DNA-binding domain"/>
    <property type="match status" value="1"/>
</dbReference>
<dbReference type="PANTHER" id="PTHR23155">
    <property type="entry name" value="DISEASE RESISTANCE PROTEIN RP"/>
    <property type="match status" value="1"/>
</dbReference>
<sequence>MAGILKRTERKEDCWEYVSNIFNSSEVSDILEFSYKHLPNCLNPCFLYFQEETTISASKLIWLCISEGFVQQPNIDHNSLEKAAENCLNELVYRSLVMIGRRSSKGGVKACRIHDVLRDFFSVKLQDERHILQVHRFGGNLILYGDLGKCICSSLFYYGLGKAISFRRSPLNYNVILLCELLRVLDLGNAQLGSNVLITGPVIEPVACPVPGPTGQPGQFFFFFFLSLIKFKVT</sequence>
<evidence type="ECO:0000259" key="9">
    <source>
        <dbReference type="Pfam" id="PF23559"/>
    </source>
</evidence>
<keyword evidence="8" id="KW-0067">ATP-binding</keyword>
<comment type="similarity">
    <text evidence="2">Belongs to the disease resistance NB-LRR family.</text>
</comment>
<dbReference type="EMBL" id="JBJUIK010000014">
    <property type="protein sequence ID" value="KAL3504549.1"/>
    <property type="molecule type" value="Genomic_DNA"/>
</dbReference>
<evidence type="ECO:0000256" key="3">
    <source>
        <dbReference type="ARBA" id="ARBA00022490"/>
    </source>
</evidence>
<evidence type="ECO:0000256" key="7">
    <source>
        <dbReference type="ARBA" id="ARBA00022821"/>
    </source>
</evidence>
<keyword evidence="11" id="KW-1185">Reference proteome</keyword>
<evidence type="ECO:0000256" key="1">
    <source>
        <dbReference type="ARBA" id="ARBA00004496"/>
    </source>
</evidence>
<organism evidence="10 11">
    <name type="scientific">Cinchona calisaya</name>
    <dbReference type="NCBI Taxonomy" id="153742"/>
    <lineage>
        <taxon>Eukaryota</taxon>
        <taxon>Viridiplantae</taxon>
        <taxon>Streptophyta</taxon>
        <taxon>Embryophyta</taxon>
        <taxon>Tracheophyta</taxon>
        <taxon>Spermatophyta</taxon>
        <taxon>Magnoliopsida</taxon>
        <taxon>eudicotyledons</taxon>
        <taxon>Gunneridae</taxon>
        <taxon>Pentapetalae</taxon>
        <taxon>asterids</taxon>
        <taxon>lamiids</taxon>
        <taxon>Gentianales</taxon>
        <taxon>Rubiaceae</taxon>
        <taxon>Cinchonoideae</taxon>
        <taxon>Cinchoneae</taxon>
        <taxon>Cinchona</taxon>
    </lineage>
</organism>